<evidence type="ECO:0000256" key="1">
    <source>
        <dbReference type="SAM" id="Coils"/>
    </source>
</evidence>
<feature type="region of interest" description="Disordered" evidence="2">
    <location>
        <begin position="34"/>
        <end position="108"/>
    </location>
</feature>
<keyword evidence="7" id="KW-1185">Reference proteome</keyword>
<dbReference type="InterPro" id="IPR013574">
    <property type="entry name" value="Glucan-bd_C/Surface_Ag-I/II_V"/>
</dbReference>
<dbReference type="InterPro" id="IPR036234">
    <property type="entry name" value="SA_I/II_PAC_V_sf"/>
</dbReference>
<evidence type="ECO:0000256" key="3">
    <source>
        <dbReference type="SAM" id="Phobius"/>
    </source>
</evidence>
<keyword evidence="3" id="KW-0812">Transmembrane</keyword>
<evidence type="ECO:0000259" key="5">
    <source>
        <dbReference type="Pfam" id="PF08363"/>
    </source>
</evidence>
<dbReference type="Gene3D" id="2.60.530.10">
    <property type="entry name" value="Major cell-surface adhesin PAc"/>
    <property type="match status" value="1"/>
</dbReference>
<dbReference type="EMBL" id="JBHSAC010000031">
    <property type="protein sequence ID" value="MFC3931832.1"/>
    <property type="molecule type" value="Genomic_DNA"/>
</dbReference>
<protein>
    <submittedName>
        <fullName evidence="6">GbpC/Spa domain-containing protein</fullName>
    </submittedName>
</protein>
<feature type="signal peptide" evidence="4">
    <location>
        <begin position="1"/>
        <end position="28"/>
    </location>
</feature>
<comment type="caution">
    <text evidence="6">The sequence shown here is derived from an EMBL/GenBank/DDBJ whole genome shotgun (WGS) entry which is preliminary data.</text>
</comment>
<feature type="compositionally biased region" description="Basic and acidic residues" evidence="2">
    <location>
        <begin position="568"/>
        <end position="579"/>
    </location>
</feature>
<evidence type="ECO:0000313" key="6">
    <source>
        <dbReference type="EMBL" id="MFC3931832.1"/>
    </source>
</evidence>
<feature type="transmembrane region" description="Helical" evidence="3">
    <location>
        <begin position="612"/>
        <end position="631"/>
    </location>
</feature>
<dbReference type="Proteomes" id="UP001595901">
    <property type="component" value="Unassembled WGS sequence"/>
</dbReference>
<dbReference type="SUPFAM" id="SSF74914">
    <property type="entry name" value="V-region of surface antigen I/II (SA I/II, PAC)"/>
    <property type="match status" value="1"/>
</dbReference>
<feature type="coiled-coil region" evidence="1">
    <location>
        <begin position="151"/>
        <end position="185"/>
    </location>
</feature>
<reference evidence="7" key="1">
    <citation type="journal article" date="2019" name="Int. J. Syst. Evol. Microbiol.">
        <title>The Global Catalogue of Microorganisms (GCM) 10K type strain sequencing project: providing services to taxonomists for standard genome sequencing and annotation.</title>
        <authorList>
            <consortium name="The Broad Institute Genomics Platform"/>
            <consortium name="The Broad Institute Genome Sequencing Center for Infectious Disease"/>
            <person name="Wu L."/>
            <person name="Ma J."/>
        </authorList>
    </citation>
    <scope>NUCLEOTIDE SEQUENCE [LARGE SCALE GENOMIC DNA]</scope>
    <source>
        <strain evidence="7">CCUG 58728</strain>
    </source>
</reference>
<feature type="compositionally biased region" description="Low complexity" evidence="2">
    <location>
        <begin position="35"/>
        <end position="54"/>
    </location>
</feature>
<sequence length="641" mass="70120">MTPQKRKNYTLFSSLLLATLFATGPVLAEDVTNNQASQPAATQDQTAQNQAVDQSQAGAQGSEVAANNDNNQETPVTDPTVTEISTVKNADGSITKTSEVTSQDLESAKSDVTDFNQANRLSEDKAVELVETKVQTQPSVDAAHADNQKQASAIQEALTTQQEKLDRYKKELEQYQKDLAAKPERDEAYQKALEAYNVEKAEYDVKLKAWQEYQEQVKNDTGAGRVEKSQGLVYQSEPGAVISLEGVDNYITKEGMKEVTSDSDVLQHYNTDRYNDAMLTSENPYTGTEDTWFKMKVGQTVTATYSGLTNSKYGDKKISKVIITYKLNSSTNHDGTAIVELYHDPTKTIFIGSQVPPEGEQNPLSVTMQIRFFDEEDNEIDMSDNKAIMSLSSLNHWTSDLGDHIEKVSVGDNEFIKIPGSSVDLHGDYIYSDSQNQRKSQGATFDAEGPDGWDAINADGTPRSQTAFYGAGAMTYKGKEFTFTASGNNPYIPTTIWFSTNSAVAVPQDPGAAPIPPTPADDPVEPTEPEKITVQWHRNYVVETTEAPIPVVPVVPETPEFPQIPNEEIPKPETPRPEEPTETISVTVAAPKPAEVAPVKEAALPQTGESQGYGIMAFGVGVVVYAVLTLLGSRRLDENED</sequence>
<proteinExistence type="predicted"/>
<dbReference type="RefSeq" id="WP_380430511.1">
    <property type="nucleotide sequence ID" value="NZ_JBHSAC010000031.1"/>
</dbReference>
<feature type="compositionally biased region" description="Polar residues" evidence="2">
    <location>
        <begin position="55"/>
        <end position="105"/>
    </location>
</feature>
<keyword evidence="4" id="KW-0732">Signal</keyword>
<organism evidence="6 7">
    <name type="scientific">Streptococcus dentapri</name>
    <dbReference type="NCBI Taxonomy" id="573564"/>
    <lineage>
        <taxon>Bacteria</taxon>
        <taxon>Bacillati</taxon>
        <taxon>Bacillota</taxon>
        <taxon>Bacilli</taxon>
        <taxon>Lactobacillales</taxon>
        <taxon>Streptococcaceae</taxon>
        <taxon>Streptococcus</taxon>
    </lineage>
</organism>
<keyword evidence="3" id="KW-1133">Transmembrane helix</keyword>
<keyword evidence="1" id="KW-0175">Coiled coil</keyword>
<accession>A0ABV8D0A1</accession>
<feature type="region of interest" description="Disordered" evidence="2">
    <location>
        <begin position="559"/>
        <end position="580"/>
    </location>
</feature>
<dbReference type="Pfam" id="PF08363">
    <property type="entry name" value="GbpC"/>
    <property type="match status" value="1"/>
</dbReference>
<keyword evidence="3" id="KW-0472">Membrane</keyword>
<feature type="domain" description="Glucan-binding protein C/Surface antigen I/II V-domain" evidence="5">
    <location>
        <begin position="215"/>
        <end position="501"/>
    </location>
</feature>
<gene>
    <name evidence="6" type="ORF">ACFOSE_03380</name>
</gene>
<name>A0ABV8D0A1_9STRE</name>
<feature type="chain" id="PRO_5047342225" evidence="4">
    <location>
        <begin position="29"/>
        <end position="641"/>
    </location>
</feature>
<evidence type="ECO:0000256" key="4">
    <source>
        <dbReference type="SAM" id="SignalP"/>
    </source>
</evidence>
<evidence type="ECO:0000256" key="2">
    <source>
        <dbReference type="SAM" id="MobiDB-lite"/>
    </source>
</evidence>
<evidence type="ECO:0000313" key="7">
    <source>
        <dbReference type="Proteomes" id="UP001595901"/>
    </source>
</evidence>